<name>A0A2P2QB41_RHIMU</name>
<protein>
    <submittedName>
        <fullName evidence="1">Uncharacterized protein</fullName>
    </submittedName>
</protein>
<reference evidence="1" key="1">
    <citation type="submission" date="2018-02" db="EMBL/GenBank/DDBJ databases">
        <title>Rhizophora mucronata_Transcriptome.</title>
        <authorList>
            <person name="Meera S.P."/>
            <person name="Sreeshan A."/>
            <person name="Augustine A."/>
        </authorList>
    </citation>
    <scope>NUCLEOTIDE SEQUENCE</scope>
    <source>
        <tissue evidence="1">Leaf</tissue>
    </source>
</reference>
<dbReference type="EMBL" id="GGEC01083660">
    <property type="protein sequence ID" value="MBX64144.1"/>
    <property type="molecule type" value="Transcribed_RNA"/>
</dbReference>
<proteinExistence type="predicted"/>
<evidence type="ECO:0000313" key="1">
    <source>
        <dbReference type="EMBL" id="MBX64144.1"/>
    </source>
</evidence>
<accession>A0A2P2QB41</accession>
<dbReference type="AlphaFoldDB" id="A0A2P2QB41"/>
<organism evidence="1">
    <name type="scientific">Rhizophora mucronata</name>
    <name type="common">Asiatic mangrove</name>
    <dbReference type="NCBI Taxonomy" id="61149"/>
    <lineage>
        <taxon>Eukaryota</taxon>
        <taxon>Viridiplantae</taxon>
        <taxon>Streptophyta</taxon>
        <taxon>Embryophyta</taxon>
        <taxon>Tracheophyta</taxon>
        <taxon>Spermatophyta</taxon>
        <taxon>Magnoliopsida</taxon>
        <taxon>eudicotyledons</taxon>
        <taxon>Gunneridae</taxon>
        <taxon>Pentapetalae</taxon>
        <taxon>rosids</taxon>
        <taxon>fabids</taxon>
        <taxon>Malpighiales</taxon>
        <taxon>Rhizophoraceae</taxon>
        <taxon>Rhizophora</taxon>
    </lineage>
</organism>
<sequence>MRRFILFLKATTCGILVMMQFSKWIGK</sequence>